<sequence length="138" mass="14841">MSDERTRSGTARLTAAREAGDADAIARLLAEDVVLETPASLGIAAVRGRDAVATVLGGAVAKTYLQAETIVREVLRTIVDGDLSVVKSRLSGRTVEEADYDNEYVCIYVWRDGLVARVEEHPDTLRIVQSGIAKLAKT</sequence>
<dbReference type="RefSeq" id="WP_318600092.1">
    <property type="nucleotide sequence ID" value="NZ_JAWSTH010000096.1"/>
</dbReference>
<dbReference type="InterPro" id="IPR037401">
    <property type="entry name" value="SnoaL-like"/>
</dbReference>
<comment type="caution">
    <text evidence="2">The sequence shown here is derived from an EMBL/GenBank/DDBJ whole genome shotgun (WGS) entry which is preliminary data.</text>
</comment>
<dbReference type="EMBL" id="JAWSTH010000096">
    <property type="protein sequence ID" value="MDW5597626.1"/>
    <property type="molecule type" value="Genomic_DNA"/>
</dbReference>
<evidence type="ECO:0000313" key="2">
    <source>
        <dbReference type="EMBL" id="MDW5597626.1"/>
    </source>
</evidence>
<gene>
    <name evidence="2" type="ORF">R7226_24965</name>
</gene>
<evidence type="ECO:0000259" key="1">
    <source>
        <dbReference type="Pfam" id="PF12680"/>
    </source>
</evidence>
<dbReference type="SUPFAM" id="SSF54427">
    <property type="entry name" value="NTF2-like"/>
    <property type="match status" value="1"/>
</dbReference>
<dbReference type="InterPro" id="IPR032710">
    <property type="entry name" value="NTF2-like_dom_sf"/>
</dbReference>
<dbReference type="Gene3D" id="3.10.450.50">
    <property type="match status" value="1"/>
</dbReference>
<reference evidence="3" key="1">
    <citation type="submission" date="2023-07" db="EMBL/GenBank/DDBJ databases">
        <title>Conexibacter stalactiti sp. nov., isolated from stalactites in a lava cave and emended description of the genus Conexibacter.</title>
        <authorList>
            <person name="Lee S.D."/>
        </authorList>
    </citation>
    <scope>NUCLEOTIDE SEQUENCE [LARGE SCALE GENOMIC DNA]</scope>
    <source>
        <strain evidence="3">KCTC 39840</strain>
    </source>
</reference>
<dbReference type="Pfam" id="PF12680">
    <property type="entry name" value="SnoaL_2"/>
    <property type="match status" value="1"/>
</dbReference>
<name>A0ABU4HWH2_9ACTN</name>
<proteinExistence type="predicted"/>
<feature type="domain" description="SnoaL-like" evidence="1">
    <location>
        <begin position="12"/>
        <end position="118"/>
    </location>
</feature>
<keyword evidence="3" id="KW-1185">Reference proteome</keyword>
<dbReference type="Proteomes" id="UP001284601">
    <property type="component" value="Unassembled WGS sequence"/>
</dbReference>
<organism evidence="2 3">
    <name type="scientific">Conexibacter stalactiti</name>
    <dbReference type="NCBI Taxonomy" id="1940611"/>
    <lineage>
        <taxon>Bacteria</taxon>
        <taxon>Bacillati</taxon>
        <taxon>Actinomycetota</taxon>
        <taxon>Thermoleophilia</taxon>
        <taxon>Solirubrobacterales</taxon>
        <taxon>Conexibacteraceae</taxon>
        <taxon>Conexibacter</taxon>
    </lineage>
</organism>
<protein>
    <submittedName>
        <fullName evidence="2">Nuclear transport factor 2 family protein</fullName>
    </submittedName>
</protein>
<evidence type="ECO:0000313" key="3">
    <source>
        <dbReference type="Proteomes" id="UP001284601"/>
    </source>
</evidence>
<accession>A0ABU4HWH2</accession>